<organism evidence="1 2">
    <name type="scientific">Chitinophaga jiangningensis</name>
    <dbReference type="NCBI Taxonomy" id="1419482"/>
    <lineage>
        <taxon>Bacteria</taxon>
        <taxon>Pseudomonadati</taxon>
        <taxon>Bacteroidota</taxon>
        <taxon>Chitinophagia</taxon>
        <taxon>Chitinophagales</taxon>
        <taxon>Chitinophagaceae</taxon>
        <taxon>Chitinophaga</taxon>
    </lineage>
</organism>
<dbReference type="RefSeq" id="WP_073077879.1">
    <property type="nucleotide sequence ID" value="NZ_FRBL01000001.1"/>
</dbReference>
<dbReference type="AlphaFoldDB" id="A0A1M6WGA8"/>
<name>A0A1M6WGA8_9BACT</name>
<reference evidence="1 2" key="1">
    <citation type="submission" date="2016-11" db="EMBL/GenBank/DDBJ databases">
        <authorList>
            <person name="Jaros S."/>
            <person name="Januszkiewicz K."/>
            <person name="Wedrychowicz H."/>
        </authorList>
    </citation>
    <scope>NUCLEOTIDE SEQUENCE [LARGE SCALE GENOMIC DNA]</scope>
    <source>
        <strain evidence="1 2">DSM 27406</strain>
    </source>
</reference>
<evidence type="ECO:0000313" key="2">
    <source>
        <dbReference type="Proteomes" id="UP000184420"/>
    </source>
</evidence>
<gene>
    <name evidence="1" type="ORF">SAMN05444266_101612</name>
</gene>
<protein>
    <recommendedName>
        <fullName evidence="3">Phage major capsid protein, HK97 family</fullName>
    </recommendedName>
</protein>
<keyword evidence="2" id="KW-1185">Reference proteome</keyword>
<dbReference type="EMBL" id="FRBL01000001">
    <property type="protein sequence ID" value="SHK92644.1"/>
    <property type="molecule type" value="Genomic_DNA"/>
</dbReference>
<accession>A0A1M6WGA8</accession>
<dbReference type="Proteomes" id="UP000184420">
    <property type="component" value="Unassembled WGS sequence"/>
</dbReference>
<dbReference type="OrthoDB" id="638270at2"/>
<evidence type="ECO:0008006" key="3">
    <source>
        <dbReference type="Google" id="ProtNLM"/>
    </source>
</evidence>
<proteinExistence type="predicted"/>
<dbReference type="STRING" id="1419482.SAMN05444266_101612"/>
<sequence>MQQTFSLDSLAFHELIIAPAFADLIPDGSEFQGLLNEFTIMDNVVSKRPIIDIRRVQNILQRRDASCDINYKKVAGASIRQISTDEVYGATAFCRNEFYQGDLKDFRNQDPAFEGNILPFFQGAMRTDIASNAYFGDIERVPPVNAQWSTNVFDGIFKWIKKYISAGAIPADQTLQIPDGTDYSADPEEAYNLIKSMFDRQPVRMDSFQDSQKAFYVSKEIARGYGNYLKLFGKEAEGYTLLSNGIKTLSYDGIPVLVESIWSPIIQELKGSKGYAAVLTLRGNFVFGTDKKYGEGEDGTTALEVWYEKKEMQWYYRLFLKVGTQIALPEYIVVALSSWA</sequence>
<evidence type="ECO:0000313" key="1">
    <source>
        <dbReference type="EMBL" id="SHK92644.1"/>
    </source>
</evidence>